<evidence type="ECO:0000313" key="2">
    <source>
        <dbReference type="Proteomes" id="UP001162992"/>
    </source>
</evidence>
<comment type="caution">
    <text evidence="1">The sequence shown here is derived from an EMBL/GenBank/DDBJ whole genome shotgun (WGS) entry which is preliminary data.</text>
</comment>
<accession>A0ACC2DY35</accession>
<proteinExistence type="predicted"/>
<reference evidence="2" key="1">
    <citation type="journal article" date="2024" name="Proc. Natl. Acad. Sci. U.S.A.">
        <title>Extraordinary preservation of gene collinearity over three hundred million years revealed in homosporous lycophytes.</title>
        <authorList>
            <person name="Li C."/>
            <person name="Wickell D."/>
            <person name="Kuo L.Y."/>
            <person name="Chen X."/>
            <person name="Nie B."/>
            <person name="Liao X."/>
            <person name="Peng D."/>
            <person name="Ji J."/>
            <person name="Jenkins J."/>
            <person name="Williams M."/>
            <person name="Shu S."/>
            <person name="Plott C."/>
            <person name="Barry K."/>
            <person name="Rajasekar S."/>
            <person name="Grimwood J."/>
            <person name="Han X."/>
            <person name="Sun S."/>
            <person name="Hou Z."/>
            <person name="He W."/>
            <person name="Dai G."/>
            <person name="Sun C."/>
            <person name="Schmutz J."/>
            <person name="Leebens-Mack J.H."/>
            <person name="Li F.W."/>
            <person name="Wang L."/>
        </authorList>
    </citation>
    <scope>NUCLEOTIDE SEQUENCE [LARGE SCALE GENOMIC DNA]</scope>
    <source>
        <strain evidence="2">cv. PW_Plant_1</strain>
    </source>
</reference>
<keyword evidence="2" id="KW-1185">Reference proteome</keyword>
<organism evidence="1 2">
    <name type="scientific">Diphasiastrum complanatum</name>
    <name type="common">Issler's clubmoss</name>
    <name type="synonym">Lycopodium complanatum</name>
    <dbReference type="NCBI Taxonomy" id="34168"/>
    <lineage>
        <taxon>Eukaryota</taxon>
        <taxon>Viridiplantae</taxon>
        <taxon>Streptophyta</taxon>
        <taxon>Embryophyta</taxon>
        <taxon>Tracheophyta</taxon>
        <taxon>Lycopodiopsida</taxon>
        <taxon>Lycopodiales</taxon>
        <taxon>Lycopodiaceae</taxon>
        <taxon>Lycopodioideae</taxon>
        <taxon>Diphasiastrum</taxon>
    </lineage>
</organism>
<protein>
    <submittedName>
        <fullName evidence="1">Uncharacterized protein</fullName>
    </submittedName>
</protein>
<name>A0ACC2DY35_DIPCM</name>
<dbReference type="Proteomes" id="UP001162992">
    <property type="component" value="Chromosome 4"/>
</dbReference>
<gene>
    <name evidence="1" type="ORF">O6H91_04G075800</name>
</gene>
<evidence type="ECO:0000313" key="1">
    <source>
        <dbReference type="EMBL" id="KAJ7559244.1"/>
    </source>
</evidence>
<sequence>MKQLLAGEEAALFIYVSLKSTVNYETAMPPKCKNLEKTPEKHNGKEWKASPRHGSAGGTVSANAYNPFSGTFHAVAPDSGMPSHSGRFKTIDDGDDNASSVGASVECDSVSNNGSCSGESEDQTQSNYKEKHGISGSGSPPGLGSGSEKRDKIRWKNEKKHQRQKERRAKDLKDRSTGYLMSRKLEILAEQLASMGFPSDRATMALILNEGHVERSVAWLLEGGYEQVKEGWKIEGDLKIDISEELARIAELEIGYKYPRIEVERAIVACQGNVDKAAEWLRDRHPMVPESAAKSGKVNGTLEGSASMQPLQNSSAESACAQLQFEELQCKSNGVQVASRHKRGERQISANQSRVQPHVNGLPLRNSEASIGTGYSGRNSARVGLEGLKLSQKSTGRVLNSKLQTPSSVSQDAMRSLSSVSMTANLRSCFQTKIPVQNNQSEPKTFHSTNQQPFLSQKVSHASAGSAHHVGCTVPNSLAPTGPNLPGLNKYQSVTSSASSTAPDIRKPSGVVLKGVISTTSSAQERSRSNPEPESFRAMHSTMGEASERLNDLKSVIFSSETSFHSTNLELSSTYSPKTVQLSSELLAGWGLGAPGGYVDWSMASMTTCDYRTIDWSMPHSPSNSSETGLWGVYKGLPTTLNLQKESQHGQDFSKDLGSYLQSSTVCSSLSRDLGNYDIWGSSKLKGNSKTLGAQEVDSGRSSSLGVEEWTSPFAGKDLFTLSQQTVSSSSL</sequence>
<dbReference type="EMBL" id="CM055095">
    <property type="protein sequence ID" value="KAJ7559244.1"/>
    <property type="molecule type" value="Genomic_DNA"/>
</dbReference>